<dbReference type="GO" id="GO:0005524">
    <property type="term" value="F:ATP binding"/>
    <property type="evidence" value="ECO:0007669"/>
    <property type="project" value="InterPro"/>
</dbReference>
<dbReference type="GO" id="GO:0005634">
    <property type="term" value="C:nucleus"/>
    <property type="evidence" value="ECO:0007669"/>
    <property type="project" value="TreeGrafter"/>
</dbReference>
<dbReference type="GO" id="GO:0097352">
    <property type="term" value="P:autophagosome maturation"/>
    <property type="evidence" value="ECO:0007669"/>
    <property type="project" value="TreeGrafter"/>
</dbReference>
<keyword evidence="3" id="KW-1185">Reference proteome</keyword>
<sequence>MDSIFLSGIPDSKGITTIQKLYASESILTTSLFNQYILLKISENSKILCKLVPQIAFTFTFGRCDASVINHRPNKLIDPLTVNLEVTVSKEHIEPICVTTAKRMVVSIIFKDVKYQDIWSKNTTKLADVVRHILRLYVVLNNCIVNLKKLGSKQNFNIDYILIHKTDCKNAARISSETSIMIIKTMSTIQFYHAEIGLEIKPLFGMEPQVTCLKNIIKAARNGCNPLCTMILLIGPSSSGKTCLVHHVAASLKCIIFNLISTDLISADPGSTELAIRDLFKRAQLLIKQDSKTVCIIMFEKAESMLNGKSTNAKRICAQFQDCLSSIQNYCRIIVIATTSMPHLIDTSFKQGSRFSYEIYIGIPSEKDRVKLIKGMLRTLNLNIQHKTTLSLAKLTPGYTAADLELVLKEICRESCIASELENGILSNAILLIARHPASSLKSGIGQVITKSESSPDINLGGLTNVKLMFDVCIKWPLMYPKAFKHFSVPPPKGVLLYGPPGCGKTSLVRSVASLANLNVLTAMAAELYSPYLGVTEANISQLFQRARANIPAVLFIDEIDSLVSCRSEDKKGSSGFDDRVLSTFLVEMDGITNDTEYGQGVVVVAATNRPDKIDTALLRPGRFDRQIYVQPPLLAEERFNILHTIINNSEQSVPISDSSILNKVALMTNYFSAADLANVVKEAVLSCLTIDGLETCMTVKKEHFEDALKIVKPSLSKKQILWYKNFSSEKKINHIKIDCCDDIEQLEM</sequence>
<dbReference type="SMART" id="SM00382">
    <property type="entry name" value="AAA"/>
    <property type="match status" value="2"/>
</dbReference>
<evidence type="ECO:0000259" key="1">
    <source>
        <dbReference type="SMART" id="SM00382"/>
    </source>
</evidence>
<dbReference type="GO" id="GO:0031593">
    <property type="term" value="F:polyubiquitin modification-dependent protein binding"/>
    <property type="evidence" value="ECO:0007669"/>
    <property type="project" value="TreeGrafter"/>
</dbReference>
<protein>
    <submittedName>
        <fullName evidence="2 4">Spermatogenesis-associated protein 5-like protein 1</fullName>
    </submittedName>
</protein>
<feature type="domain" description="AAA+ ATPase" evidence="1">
    <location>
        <begin position="227"/>
        <end position="365"/>
    </location>
</feature>
<dbReference type="InterPro" id="IPR003960">
    <property type="entry name" value="ATPase_AAA_CS"/>
</dbReference>
<evidence type="ECO:0000313" key="2">
    <source>
        <dbReference type="EMBL" id="MBY79649.1"/>
    </source>
</evidence>
<dbReference type="Proteomes" id="UP000694846">
    <property type="component" value="Unplaced"/>
</dbReference>
<dbReference type="FunFam" id="3.40.50.300:FF:001921">
    <property type="entry name" value="AAA ATPase domain-containing protein"/>
    <property type="match status" value="1"/>
</dbReference>
<dbReference type="PROSITE" id="PS00674">
    <property type="entry name" value="AAA"/>
    <property type="match status" value="1"/>
</dbReference>
<reference evidence="4" key="2">
    <citation type="submission" date="2025-04" db="UniProtKB">
        <authorList>
            <consortium name="RefSeq"/>
        </authorList>
    </citation>
    <scope>IDENTIFICATION</scope>
    <source>
        <tissue evidence="4">Whole body</tissue>
    </source>
</reference>
<dbReference type="CDD" id="cd19481">
    <property type="entry name" value="RecA-like_protease"/>
    <property type="match status" value="1"/>
</dbReference>
<dbReference type="AlphaFoldDB" id="A0A2S2QPE6"/>
<accession>A0A2S2QPE6</accession>
<dbReference type="InterPro" id="IPR027417">
    <property type="entry name" value="P-loop_NTPase"/>
</dbReference>
<dbReference type="SUPFAM" id="SSF52540">
    <property type="entry name" value="P-loop containing nucleoside triphosphate hydrolases"/>
    <property type="match status" value="2"/>
</dbReference>
<dbReference type="OrthoDB" id="27435at2759"/>
<dbReference type="EMBL" id="GGMS01010446">
    <property type="protein sequence ID" value="MBY79649.1"/>
    <property type="molecule type" value="Transcribed_RNA"/>
</dbReference>
<dbReference type="PANTHER" id="PTHR23077:SF194">
    <property type="entry name" value="ATPASE FAMILY GENE 2 PROTEIN HOMOLOG B"/>
    <property type="match status" value="1"/>
</dbReference>
<dbReference type="Gene3D" id="3.40.50.300">
    <property type="entry name" value="P-loop containing nucleotide triphosphate hydrolases"/>
    <property type="match status" value="2"/>
</dbReference>
<dbReference type="GO" id="GO:0030970">
    <property type="term" value="P:retrograde protein transport, ER to cytosol"/>
    <property type="evidence" value="ECO:0007669"/>
    <property type="project" value="TreeGrafter"/>
</dbReference>
<evidence type="ECO:0000313" key="4">
    <source>
        <dbReference type="RefSeq" id="XP_025416332.1"/>
    </source>
</evidence>
<proteinExistence type="predicted"/>
<dbReference type="GO" id="GO:0051228">
    <property type="term" value="P:mitotic spindle disassembly"/>
    <property type="evidence" value="ECO:0007669"/>
    <property type="project" value="TreeGrafter"/>
</dbReference>
<name>A0A2S2QPE6_9HEMI</name>
<dbReference type="GO" id="GO:0016887">
    <property type="term" value="F:ATP hydrolysis activity"/>
    <property type="evidence" value="ECO:0007669"/>
    <property type="project" value="InterPro"/>
</dbReference>
<dbReference type="Gene3D" id="1.10.8.60">
    <property type="match status" value="2"/>
</dbReference>
<feature type="domain" description="AAA+ ATPase" evidence="1">
    <location>
        <begin position="491"/>
        <end position="634"/>
    </location>
</feature>
<organism evidence="2">
    <name type="scientific">Sipha flava</name>
    <name type="common">yellow sugarcane aphid</name>
    <dbReference type="NCBI Taxonomy" id="143950"/>
    <lineage>
        <taxon>Eukaryota</taxon>
        <taxon>Metazoa</taxon>
        <taxon>Ecdysozoa</taxon>
        <taxon>Arthropoda</taxon>
        <taxon>Hexapoda</taxon>
        <taxon>Insecta</taxon>
        <taxon>Pterygota</taxon>
        <taxon>Neoptera</taxon>
        <taxon>Paraneoptera</taxon>
        <taxon>Hemiptera</taxon>
        <taxon>Sternorrhyncha</taxon>
        <taxon>Aphidomorpha</taxon>
        <taxon>Aphidoidea</taxon>
        <taxon>Aphididae</taxon>
        <taxon>Sipha</taxon>
    </lineage>
</organism>
<dbReference type="GO" id="GO:0034098">
    <property type="term" value="C:VCP-NPL4-UFD1 AAA ATPase complex"/>
    <property type="evidence" value="ECO:0007669"/>
    <property type="project" value="TreeGrafter"/>
</dbReference>
<dbReference type="PANTHER" id="PTHR23077">
    <property type="entry name" value="AAA-FAMILY ATPASE"/>
    <property type="match status" value="1"/>
</dbReference>
<dbReference type="GO" id="GO:0005829">
    <property type="term" value="C:cytosol"/>
    <property type="evidence" value="ECO:0007669"/>
    <property type="project" value="TreeGrafter"/>
</dbReference>
<dbReference type="InterPro" id="IPR003593">
    <property type="entry name" value="AAA+_ATPase"/>
</dbReference>
<dbReference type="RefSeq" id="XP_025416332.1">
    <property type="nucleotide sequence ID" value="XM_025560547.1"/>
</dbReference>
<dbReference type="Pfam" id="PF00004">
    <property type="entry name" value="AAA"/>
    <property type="match status" value="2"/>
</dbReference>
<evidence type="ECO:0000313" key="3">
    <source>
        <dbReference type="Proteomes" id="UP000694846"/>
    </source>
</evidence>
<dbReference type="InterPro" id="IPR003959">
    <property type="entry name" value="ATPase_AAA_core"/>
</dbReference>
<reference evidence="2" key="1">
    <citation type="submission" date="2018-04" db="EMBL/GenBank/DDBJ databases">
        <title>Transcriptome assembly of Sipha flava.</title>
        <authorList>
            <person name="Scully E.D."/>
            <person name="Geib S.M."/>
            <person name="Palmer N.A."/>
            <person name="Koch K."/>
            <person name="Bradshaw J."/>
            <person name="Heng-Moss T."/>
            <person name="Sarath G."/>
        </authorList>
    </citation>
    <scope>NUCLEOTIDE SEQUENCE</scope>
</reference>
<dbReference type="InterPro" id="IPR050168">
    <property type="entry name" value="AAA_ATPase_domain"/>
</dbReference>
<gene>
    <name evidence="2" type="primary">SPATA5L1_1</name>
    <name evidence="4" type="synonym">LOC112687687</name>
    <name evidence="2" type="ORF">g.20953</name>
</gene>